<name>A0AAV4EFX2_9GAST</name>
<proteinExistence type="predicted"/>
<keyword evidence="4" id="KW-1133">Transmembrane helix</keyword>
<keyword evidence="6" id="KW-0067">ATP-binding</keyword>
<feature type="transmembrane region" description="Helical" evidence="4">
    <location>
        <begin position="33"/>
        <end position="56"/>
    </location>
</feature>
<dbReference type="InterPro" id="IPR027417">
    <property type="entry name" value="P-loop_NTPase"/>
</dbReference>
<dbReference type="PANTHER" id="PTHR19229">
    <property type="entry name" value="ATP-BINDING CASSETTE TRANSPORTER SUBFAMILY A ABCA"/>
    <property type="match status" value="1"/>
</dbReference>
<evidence type="ECO:0000313" key="7">
    <source>
        <dbReference type="Proteomes" id="UP000762676"/>
    </source>
</evidence>
<keyword evidence="1" id="KW-0813">Transport</keyword>
<sequence length="285" mass="31886">MAQGLRLIGNYEIQTIGAQWYNIHKCPGQHGQFSLLICIAMMFLDSFVLILITTYIDHVFPGNSLYGKYGIASPWNFFAQKSYWTGAKAVARNISVYDRQTSMTHYYGRRGSYERHKIRTKIGVAVRDLTKLYKGADKPAVDKLSLNFYEGQITSFLGHNGAGKTTTLTIPEPDESGRRETLGSRASVTSKWLVELRPQRPGSDIRTVNAMRVTAGLTVCCQRRPVCSTRTLRQVTTGRRENPDPQQQGSVRRVSGCQEEGHLTRTANVDRSDVNSKGGLKLPHS</sequence>
<feature type="region of interest" description="Disordered" evidence="3">
    <location>
        <begin position="235"/>
        <end position="285"/>
    </location>
</feature>
<evidence type="ECO:0000256" key="2">
    <source>
        <dbReference type="ARBA" id="ARBA00022737"/>
    </source>
</evidence>
<dbReference type="InterPro" id="IPR026082">
    <property type="entry name" value="ABCA"/>
</dbReference>
<protein>
    <submittedName>
        <fullName evidence="6">ATP-binding cassette sub-family A member 1</fullName>
    </submittedName>
</protein>
<dbReference type="Pfam" id="PF00005">
    <property type="entry name" value="ABC_tran"/>
    <property type="match status" value="1"/>
</dbReference>
<evidence type="ECO:0000256" key="1">
    <source>
        <dbReference type="ARBA" id="ARBA00022448"/>
    </source>
</evidence>
<dbReference type="GO" id="GO:0005319">
    <property type="term" value="F:lipid transporter activity"/>
    <property type="evidence" value="ECO:0007669"/>
    <property type="project" value="TreeGrafter"/>
</dbReference>
<evidence type="ECO:0000256" key="3">
    <source>
        <dbReference type="SAM" id="MobiDB-lite"/>
    </source>
</evidence>
<keyword evidence="6" id="KW-0547">Nucleotide-binding</keyword>
<dbReference type="Gene3D" id="3.40.50.300">
    <property type="entry name" value="P-loop containing nucleotide triphosphate hydrolases"/>
    <property type="match status" value="1"/>
</dbReference>
<dbReference type="EMBL" id="BMAT01010712">
    <property type="protein sequence ID" value="GFR59381.1"/>
    <property type="molecule type" value="Genomic_DNA"/>
</dbReference>
<dbReference type="InterPro" id="IPR003439">
    <property type="entry name" value="ABC_transporter-like_ATP-bd"/>
</dbReference>
<keyword evidence="2" id="KW-0677">Repeat</keyword>
<dbReference type="AlphaFoldDB" id="A0AAV4EFX2"/>
<dbReference type="PANTHER" id="PTHR19229:SF36">
    <property type="entry name" value="ATP-BINDING CASSETTE SUB-FAMILY A MEMBER 2"/>
    <property type="match status" value="1"/>
</dbReference>
<evidence type="ECO:0000256" key="4">
    <source>
        <dbReference type="SAM" id="Phobius"/>
    </source>
</evidence>
<feature type="compositionally biased region" description="Basic and acidic residues" evidence="3">
    <location>
        <begin position="259"/>
        <end position="274"/>
    </location>
</feature>
<keyword evidence="4" id="KW-0472">Membrane</keyword>
<gene>
    <name evidence="6" type="ORF">ElyMa_005384600</name>
</gene>
<evidence type="ECO:0000259" key="5">
    <source>
        <dbReference type="Pfam" id="PF00005"/>
    </source>
</evidence>
<accession>A0AAV4EFX2</accession>
<dbReference type="Proteomes" id="UP000762676">
    <property type="component" value="Unassembled WGS sequence"/>
</dbReference>
<dbReference type="SUPFAM" id="SSF52540">
    <property type="entry name" value="P-loop containing nucleoside triphosphate hydrolases"/>
    <property type="match status" value="1"/>
</dbReference>
<evidence type="ECO:0000313" key="6">
    <source>
        <dbReference type="EMBL" id="GFR59381.1"/>
    </source>
</evidence>
<comment type="caution">
    <text evidence="6">The sequence shown here is derived from an EMBL/GenBank/DDBJ whole genome shotgun (WGS) entry which is preliminary data.</text>
</comment>
<organism evidence="6 7">
    <name type="scientific">Elysia marginata</name>
    <dbReference type="NCBI Taxonomy" id="1093978"/>
    <lineage>
        <taxon>Eukaryota</taxon>
        <taxon>Metazoa</taxon>
        <taxon>Spiralia</taxon>
        <taxon>Lophotrochozoa</taxon>
        <taxon>Mollusca</taxon>
        <taxon>Gastropoda</taxon>
        <taxon>Heterobranchia</taxon>
        <taxon>Euthyneura</taxon>
        <taxon>Panpulmonata</taxon>
        <taxon>Sacoglossa</taxon>
        <taxon>Placobranchoidea</taxon>
        <taxon>Plakobranchidae</taxon>
        <taxon>Elysia</taxon>
    </lineage>
</organism>
<keyword evidence="4" id="KW-0812">Transmembrane</keyword>
<keyword evidence="7" id="KW-1185">Reference proteome</keyword>
<dbReference type="GO" id="GO:0016887">
    <property type="term" value="F:ATP hydrolysis activity"/>
    <property type="evidence" value="ECO:0007669"/>
    <property type="project" value="InterPro"/>
</dbReference>
<dbReference type="GO" id="GO:0005524">
    <property type="term" value="F:ATP binding"/>
    <property type="evidence" value="ECO:0007669"/>
    <property type="project" value="UniProtKB-KW"/>
</dbReference>
<feature type="domain" description="ABC transporter" evidence="5">
    <location>
        <begin position="142"/>
        <end position="170"/>
    </location>
</feature>
<reference evidence="6 7" key="1">
    <citation type="journal article" date="2021" name="Elife">
        <title>Chloroplast acquisition without the gene transfer in kleptoplastic sea slugs, Plakobranchus ocellatus.</title>
        <authorList>
            <person name="Maeda T."/>
            <person name="Takahashi S."/>
            <person name="Yoshida T."/>
            <person name="Shimamura S."/>
            <person name="Takaki Y."/>
            <person name="Nagai Y."/>
            <person name="Toyoda A."/>
            <person name="Suzuki Y."/>
            <person name="Arimoto A."/>
            <person name="Ishii H."/>
            <person name="Satoh N."/>
            <person name="Nishiyama T."/>
            <person name="Hasebe M."/>
            <person name="Maruyama T."/>
            <person name="Minagawa J."/>
            <person name="Obokata J."/>
            <person name="Shigenobu S."/>
        </authorList>
    </citation>
    <scope>NUCLEOTIDE SEQUENCE [LARGE SCALE GENOMIC DNA]</scope>
</reference>
<dbReference type="GO" id="GO:0140359">
    <property type="term" value="F:ABC-type transporter activity"/>
    <property type="evidence" value="ECO:0007669"/>
    <property type="project" value="InterPro"/>
</dbReference>
<dbReference type="GO" id="GO:0016020">
    <property type="term" value="C:membrane"/>
    <property type="evidence" value="ECO:0007669"/>
    <property type="project" value="InterPro"/>
</dbReference>